<comment type="caution">
    <text evidence="1">The sequence shown here is derived from an EMBL/GenBank/DDBJ whole genome shotgun (WGS) entry which is preliminary data.</text>
</comment>
<keyword evidence="2" id="KW-1185">Reference proteome</keyword>
<sequence>MFDYQEHLGGSCHCCGKRLEDENIMINNAMVLERLNWKGASERISRISDVVQMCDFEGKIYKCALFCLVEGFGNELEKEMKNVNEM</sequence>
<name>A0A7J7GI77_CAMSI</name>
<dbReference type="Proteomes" id="UP000593564">
    <property type="component" value="Unassembled WGS sequence"/>
</dbReference>
<dbReference type="AlphaFoldDB" id="A0A7J7GI77"/>
<gene>
    <name evidence="1" type="ORF">HYC85_023383</name>
</gene>
<evidence type="ECO:0000313" key="2">
    <source>
        <dbReference type="Proteomes" id="UP000593564"/>
    </source>
</evidence>
<protein>
    <submittedName>
        <fullName evidence="1">Uncharacterized protein</fullName>
    </submittedName>
</protein>
<evidence type="ECO:0000313" key="1">
    <source>
        <dbReference type="EMBL" id="KAF5939124.1"/>
    </source>
</evidence>
<reference evidence="1 2" key="2">
    <citation type="submission" date="2020-07" db="EMBL/GenBank/DDBJ databases">
        <title>Genome assembly of wild tea tree DASZ reveals pedigree and selection history of tea varieties.</title>
        <authorList>
            <person name="Zhang W."/>
        </authorList>
    </citation>
    <scope>NUCLEOTIDE SEQUENCE [LARGE SCALE GENOMIC DNA]</scope>
    <source>
        <strain evidence="2">cv. G240</strain>
        <tissue evidence="1">Leaf</tissue>
    </source>
</reference>
<dbReference type="EMBL" id="JACBKZ010000011">
    <property type="protein sequence ID" value="KAF5939124.1"/>
    <property type="molecule type" value="Genomic_DNA"/>
</dbReference>
<accession>A0A7J7GI77</accession>
<proteinExistence type="predicted"/>
<organism evidence="1 2">
    <name type="scientific">Camellia sinensis</name>
    <name type="common">Tea plant</name>
    <name type="synonym">Thea sinensis</name>
    <dbReference type="NCBI Taxonomy" id="4442"/>
    <lineage>
        <taxon>Eukaryota</taxon>
        <taxon>Viridiplantae</taxon>
        <taxon>Streptophyta</taxon>
        <taxon>Embryophyta</taxon>
        <taxon>Tracheophyta</taxon>
        <taxon>Spermatophyta</taxon>
        <taxon>Magnoliopsida</taxon>
        <taxon>eudicotyledons</taxon>
        <taxon>Gunneridae</taxon>
        <taxon>Pentapetalae</taxon>
        <taxon>asterids</taxon>
        <taxon>Ericales</taxon>
        <taxon>Theaceae</taxon>
        <taxon>Camellia</taxon>
    </lineage>
</organism>
<reference evidence="2" key="1">
    <citation type="journal article" date="2020" name="Nat. Commun.">
        <title>Genome assembly of wild tea tree DASZ reveals pedigree and selection history of tea varieties.</title>
        <authorList>
            <person name="Zhang W."/>
            <person name="Zhang Y."/>
            <person name="Qiu H."/>
            <person name="Guo Y."/>
            <person name="Wan H."/>
            <person name="Zhang X."/>
            <person name="Scossa F."/>
            <person name="Alseekh S."/>
            <person name="Zhang Q."/>
            <person name="Wang P."/>
            <person name="Xu L."/>
            <person name="Schmidt M.H."/>
            <person name="Jia X."/>
            <person name="Li D."/>
            <person name="Zhu A."/>
            <person name="Guo F."/>
            <person name="Chen W."/>
            <person name="Ni D."/>
            <person name="Usadel B."/>
            <person name="Fernie A.R."/>
            <person name="Wen W."/>
        </authorList>
    </citation>
    <scope>NUCLEOTIDE SEQUENCE [LARGE SCALE GENOMIC DNA]</scope>
    <source>
        <strain evidence="2">cv. G240</strain>
    </source>
</reference>